<feature type="compositionally biased region" description="Pro residues" evidence="2">
    <location>
        <begin position="760"/>
        <end position="775"/>
    </location>
</feature>
<comment type="caution">
    <text evidence="4">The sequence shown here is derived from an EMBL/GenBank/DDBJ whole genome shotgun (WGS) entry which is preliminary data.</text>
</comment>
<dbReference type="EMBL" id="MU157832">
    <property type="protein sequence ID" value="KAF9532289.1"/>
    <property type="molecule type" value="Genomic_DNA"/>
</dbReference>
<feature type="compositionally biased region" description="Polar residues" evidence="2">
    <location>
        <begin position="965"/>
        <end position="1013"/>
    </location>
</feature>
<feature type="compositionally biased region" description="Polar residues" evidence="2">
    <location>
        <begin position="795"/>
        <end position="804"/>
    </location>
</feature>
<feature type="compositionally biased region" description="Basic and acidic residues" evidence="2">
    <location>
        <begin position="1134"/>
        <end position="1143"/>
    </location>
</feature>
<accession>A0A9P6ENQ3</accession>
<dbReference type="Gene3D" id="1.10.472.80">
    <property type="entry name" value="Ypt/Rab-GAP domain of gyp1p, domain 3"/>
    <property type="match status" value="1"/>
</dbReference>
<reference evidence="4" key="1">
    <citation type="submission" date="2020-11" db="EMBL/GenBank/DDBJ databases">
        <authorList>
            <consortium name="DOE Joint Genome Institute"/>
            <person name="Ahrendt S."/>
            <person name="Riley R."/>
            <person name="Andreopoulos W."/>
            <person name="Labutti K."/>
            <person name="Pangilinan J."/>
            <person name="Ruiz-Duenas F.J."/>
            <person name="Barrasa J.M."/>
            <person name="Sanchez-Garcia M."/>
            <person name="Camarero S."/>
            <person name="Miyauchi S."/>
            <person name="Serrano A."/>
            <person name="Linde D."/>
            <person name="Babiker R."/>
            <person name="Drula E."/>
            <person name="Ayuso-Fernandez I."/>
            <person name="Pacheco R."/>
            <person name="Padilla G."/>
            <person name="Ferreira P."/>
            <person name="Barriuso J."/>
            <person name="Kellner H."/>
            <person name="Castanera R."/>
            <person name="Alfaro M."/>
            <person name="Ramirez L."/>
            <person name="Pisabarro A.G."/>
            <person name="Kuo A."/>
            <person name="Tritt A."/>
            <person name="Lipzen A."/>
            <person name="He G."/>
            <person name="Yan M."/>
            <person name="Ng V."/>
            <person name="Cullen D."/>
            <person name="Martin F."/>
            <person name="Rosso M.-N."/>
            <person name="Henrissat B."/>
            <person name="Hibbett D."/>
            <person name="Martinez A.T."/>
            <person name="Grigoriev I.V."/>
        </authorList>
    </citation>
    <scope>NUCLEOTIDE SEQUENCE</scope>
    <source>
        <strain evidence="4">CBS 506.95</strain>
    </source>
</reference>
<feature type="compositionally biased region" description="Low complexity" evidence="2">
    <location>
        <begin position="941"/>
        <end position="954"/>
    </location>
</feature>
<sequence>MPQSQLRITTQRLGQLQAKHDSQANITRIDIVTLIQRDNVPLAREKAEKLIHDESYGDVLEVVEMHIGTVLEHFQELELGLPPSPALVEAASTILYASSYVNTKDLDIVRNFLSQCLGPDFRRSAIGNREGYVSQRVLKALSKPVPTAFQLDYFLKELTNEHGMTWNPNPPPREFIANALSECLNSEASNEVDLQQLRRLCMRGLPDEPSWLRPRIWKLLFGIVSKNKSQWSSELSKQRDSYYDLVKRLLEPFTREKKEVDQADERLSDAYKELSGLPRDIFTLLEEEPEDFDQCPLDDKAAENIRISVSRALDLRIKETQDRAQDREPSPMPEIRLEADRDETPSISLSTFDSGLPEGSTTPKTLLASRTSVFGNAHPKHCSAVLRLLYLHNVLNPGNASSHTASLLIPLYSAMLQEVEVDNLAHVEADTFWLLEAVVAEFCELDEDGGKIWMDKLHQRVALVDSELVIDLESRGLDPALPHYSYRWLAPILTHTIPLPALFLIWDALFSRGARERGLNHKLEFLVDIGLSMLLRGKNHLQHIWKSGQTPGNLWTDNSEFTPSLKSQDGFLQSLSFLQTYDLNVVGGVERILQTAAEISNRRDQEFVAAQQPGIGARLNLWRGYQGSLTTESAAPTNKASSGVNRTTTSMPAKIASQLTTTVWRGITNQSAMDDDPSVPPSPEPERVSPPPEQITSPEPPTPPTLPETQSSSGIWGYADKLKDSDTLAKLSRASTNIRAAGLFSAWRSTNHSPITNRPNLPPTSPEYPASPPQRPSSADFVESPSLLSPPSSRFGETSPTQLSPDGLTGLGEKTKYFFTTRSASSEIPKVVSRGPKPLLLNRGSVIGHSPRHSLQSNGHTSRQGSQTSSAGAEEWAEVMNLKKQHFHKDSQSSVSSLSPSDFIGRGPRSGKSDWESDTGPSRVVLLNRRSISPMAPPYRRPSSGASSASSEAFSPPPVLVKSPLQESASIETILQSRPVVNTMTESEGTSDNTSQELQTPSRKSSWKSTTTIIPEEAMKPPAPTRNARVRTKRHHPRPANLQIQESAKGRAQTEQKTSPSNSLKVEWPGDEQENLITPKASSFDSDDNAEIPTRSPRRARKTSTGDPEKYRRPSTDNMTEERPRKLSNRSRKISSENRDNSRNRRVSAADDGDDEGYDELLSAYESEDFKGTM</sequence>
<feature type="region of interest" description="Disordered" evidence="2">
    <location>
        <begin position="825"/>
        <end position="1158"/>
    </location>
</feature>
<proteinExistence type="inferred from homology"/>
<feature type="region of interest" description="Disordered" evidence="2">
    <location>
        <begin position="629"/>
        <end position="654"/>
    </location>
</feature>
<dbReference type="Gene3D" id="1.20.1260.60">
    <property type="entry name" value="Vacuolar protein sorting-associated protein Ist1"/>
    <property type="match status" value="1"/>
</dbReference>
<dbReference type="InterPro" id="IPR035969">
    <property type="entry name" value="Rab-GAP_TBC_sf"/>
</dbReference>
<evidence type="ECO:0000259" key="3">
    <source>
        <dbReference type="PROSITE" id="PS50086"/>
    </source>
</evidence>
<comment type="similarity">
    <text evidence="1">Belongs to the IST1 family.</text>
</comment>
<dbReference type="PANTHER" id="PTHR12161:SF5">
    <property type="entry name" value="IST1 HOMOLOG"/>
    <property type="match status" value="1"/>
</dbReference>
<evidence type="ECO:0000256" key="2">
    <source>
        <dbReference type="SAM" id="MobiDB-lite"/>
    </source>
</evidence>
<feature type="compositionally biased region" description="Basic residues" evidence="2">
    <location>
        <begin position="1028"/>
        <end position="1038"/>
    </location>
</feature>
<dbReference type="Pfam" id="PF03398">
    <property type="entry name" value="Ist1"/>
    <property type="match status" value="1"/>
</dbReference>
<dbReference type="PROSITE" id="PS50086">
    <property type="entry name" value="TBC_RABGAP"/>
    <property type="match status" value="1"/>
</dbReference>
<feature type="region of interest" description="Disordered" evidence="2">
    <location>
        <begin position="670"/>
        <end position="716"/>
    </location>
</feature>
<name>A0A9P6ENQ3_9AGAR</name>
<dbReference type="OrthoDB" id="29853at2759"/>
<dbReference type="Proteomes" id="UP000807306">
    <property type="component" value="Unassembled WGS sequence"/>
</dbReference>
<dbReference type="AlphaFoldDB" id="A0A9P6ENQ3"/>
<feature type="region of interest" description="Disordered" evidence="2">
    <location>
        <begin position="750"/>
        <end position="812"/>
    </location>
</feature>
<evidence type="ECO:0000256" key="1">
    <source>
        <dbReference type="ARBA" id="ARBA00005536"/>
    </source>
</evidence>
<feature type="compositionally biased region" description="Pro residues" evidence="2">
    <location>
        <begin position="678"/>
        <end position="706"/>
    </location>
</feature>
<dbReference type="InterPro" id="IPR000195">
    <property type="entry name" value="Rab-GAP-TBC_dom"/>
</dbReference>
<organism evidence="4 5">
    <name type="scientific">Crepidotus variabilis</name>
    <dbReference type="NCBI Taxonomy" id="179855"/>
    <lineage>
        <taxon>Eukaryota</taxon>
        <taxon>Fungi</taxon>
        <taxon>Dikarya</taxon>
        <taxon>Basidiomycota</taxon>
        <taxon>Agaricomycotina</taxon>
        <taxon>Agaricomycetes</taxon>
        <taxon>Agaricomycetidae</taxon>
        <taxon>Agaricales</taxon>
        <taxon>Agaricineae</taxon>
        <taxon>Crepidotaceae</taxon>
        <taxon>Crepidotus</taxon>
    </lineage>
</organism>
<feature type="compositionally biased region" description="Polar residues" evidence="2">
    <location>
        <begin position="1055"/>
        <end position="1064"/>
    </location>
</feature>
<gene>
    <name evidence="4" type="ORF">CPB83DRAFT_847593</name>
</gene>
<feature type="compositionally biased region" description="Basic and acidic residues" evidence="2">
    <location>
        <begin position="1107"/>
        <end position="1125"/>
    </location>
</feature>
<dbReference type="GO" id="GO:0015031">
    <property type="term" value="P:protein transport"/>
    <property type="evidence" value="ECO:0007669"/>
    <property type="project" value="InterPro"/>
</dbReference>
<feature type="compositionally biased region" description="Polar residues" evidence="2">
    <location>
        <begin position="750"/>
        <end position="759"/>
    </location>
</feature>
<dbReference type="InterPro" id="IPR042277">
    <property type="entry name" value="IST1-like"/>
</dbReference>
<feature type="domain" description="Rab-GAP TBC" evidence="3">
    <location>
        <begin position="207"/>
        <end position="513"/>
    </location>
</feature>
<evidence type="ECO:0000313" key="5">
    <source>
        <dbReference type="Proteomes" id="UP000807306"/>
    </source>
</evidence>
<feature type="compositionally biased region" description="Low complexity" evidence="2">
    <location>
        <begin position="784"/>
        <end position="793"/>
    </location>
</feature>
<keyword evidence="5" id="KW-1185">Reference proteome</keyword>
<protein>
    <submittedName>
        <fullName evidence="4">Regulator of Vps4 activity in the MVB pathway-domain-containing protein</fullName>
    </submittedName>
</protein>
<evidence type="ECO:0000313" key="4">
    <source>
        <dbReference type="EMBL" id="KAF9532289.1"/>
    </source>
</evidence>
<feature type="compositionally biased region" description="Low complexity" evidence="2">
    <location>
        <begin position="892"/>
        <end position="901"/>
    </location>
</feature>
<dbReference type="PANTHER" id="PTHR12161">
    <property type="entry name" value="IST1 FAMILY MEMBER"/>
    <property type="match status" value="1"/>
</dbReference>
<feature type="compositionally biased region" description="Polar residues" evidence="2">
    <location>
        <begin position="853"/>
        <end position="871"/>
    </location>
</feature>
<dbReference type="SUPFAM" id="SSF47923">
    <property type="entry name" value="Ypt/Rab-GAP domain of gyp1p"/>
    <property type="match status" value="2"/>
</dbReference>
<dbReference type="InterPro" id="IPR005061">
    <property type="entry name" value="Ist1"/>
</dbReference>